<proteinExistence type="predicted"/>
<sequence>FASYLGTNNAATHEEIAKLTEFLVGPISKVNELQGEIERIKVHYDSLMRKHMELSRYVEGHQALMAPILRLPVDDIQEIFLHCLPQVSRRYTTRPILLTRICSGWRRIALNSAALWASIHIPIPQI</sequence>
<dbReference type="AlphaFoldDB" id="A0A0D2NED0"/>
<dbReference type="OrthoDB" id="3365698at2759"/>
<organism evidence="1 2">
    <name type="scientific">Hypholoma sublateritium (strain FD-334 SS-4)</name>
    <dbReference type="NCBI Taxonomy" id="945553"/>
    <lineage>
        <taxon>Eukaryota</taxon>
        <taxon>Fungi</taxon>
        <taxon>Dikarya</taxon>
        <taxon>Basidiomycota</taxon>
        <taxon>Agaricomycotina</taxon>
        <taxon>Agaricomycetes</taxon>
        <taxon>Agaricomycetidae</taxon>
        <taxon>Agaricales</taxon>
        <taxon>Agaricineae</taxon>
        <taxon>Strophariaceae</taxon>
        <taxon>Hypholoma</taxon>
    </lineage>
</organism>
<reference evidence="2" key="1">
    <citation type="submission" date="2014-04" db="EMBL/GenBank/DDBJ databases">
        <title>Evolutionary Origins and Diversification of the Mycorrhizal Mutualists.</title>
        <authorList>
            <consortium name="DOE Joint Genome Institute"/>
            <consortium name="Mycorrhizal Genomics Consortium"/>
            <person name="Kohler A."/>
            <person name="Kuo A."/>
            <person name="Nagy L.G."/>
            <person name="Floudas D."/>
            <person name="Copeland A."/>
            <person name="Barry K.W."/>
            <person name="Cichocki N."/>
            <person name="Veneault-Fourrey C."/>
            <person name="LaButti K."/>
            <person name="Lindquist E.A."/>
            <person name="Lipzen A."/>
            <person name="Lundell T."/>
            <person name="Morin E."/>
            <person name="Murat C."/>
            <person name="Riley R."/>
            <person name="Ohm R."/>
            <person name="Sun H."/>
            <person name="Tunlid A."/>
            <person name="Henrissat B."/>
            <person name="Grigoriev I.V."/>
            <person name="Hibbett D.S."/>
            <person name="Martin F."/>
        </authorList>
    </citation>
    <scope>NUCLEOTIDE SEQUENCE [LARGE SCALE GENOMIC DNA]</scope>
    <source>
        <strain evidence="2">FD-334 SS-4</strain>
    </source>
</reference>
<feature type="non-terminal residue" evidence="1">
    <location>
        <position position="1"/>
    </location>
</feature>
<keyword evidence="2" id="KW-1185">Reference proteome</keyword>
<evidence type="ECO:0008006" key="3">
    <source>
        <dbReference type="Google" id="ProtNLM"/>
    </source>
</evidence>
<name>A0A0D2NED0_HYPSF</name>
<feature type="non-terminal residue" evidence="1">
    <location>
        <position position="126"/>
    </location>
</feature>
<dbReference type="OMA" id="IERIKVH"/>
<gene>
    <name evidence="1" type="ORF">HYPSUDRAFT_102255</name>
</gene>
<evidence type="ECO:0000313" key="1">
    <source>
        <dbReference type="EMBL" id="KJA17419.1"/>
    </source>
</evidence>
<protein>
    <recommendedName>
        <fullName evidence="3">F-box domain-containing protein</fullName>
    </recommendedName>
</protein>
<dbReference type="Proteomes" id="UP000054270">
    <property type="component" value="Unassembled WGS sequence"/>
</dbReference>
<evidence type="ECO:0000313" key="2">
    <source>
        <dbReference type="Proteomes" id="UP000054270"/>
    </source>
</evidence>
<accession>A0A0D2NED0</accession>
<dbReference type="EMBL" id="KN817604">
    <property type="protein sequence ID" value="KJA17419.1"/>
    <property type="molecule type" value="Genomic_DNA"/>
</dbReference>